<dbReference type="EMBL" id="LR796209">
    <property type="protein sequence ID" value="CAB4127395.1"/>
    <property type="molecule type" value="Genomic_DNA"/>
</dbReference>
<name>A0A6J5L195_9CAUD</name>
<evidence type="ECO:0000313" key="1">
    <source>
        <dbReference type="EMBL" id="CAB4127395.1"/>
    </source>
</evidence>
<organism evidence="1">
    <name type="scientific">uncultured Caudovirales phage</name>
    <dbReference type="NCBI Taxonomy" id="2100421"/>
    <lineage>
        <taxon>Viruses</taxon>
        <taxon>Duplodnaviria</taxon>
        <taxon>Heunggongvirae</taxon>
        <taxon>Uroviricota</taxon>
        <taxon>Caudoviricetes</taxon>
        <taxon>Peduoviridae</taxon>
        <taxon>Maltschvirus</taxon>
        <taxon>Maltschvirus maltsch</taxon>
    </lineage>
</organism>
<protein>
    <submittedName>
        <fullName evidence="1">Uncharacterized protein</fullName>
    </submittedName>
</protein>
<gene>
    <name evidence="1" type="ORF">UFOVP75_175</name>
</gene>
<accession>A0A6J5L195</accession>
<sequence length="118" mass="13786">MSEHYREVGKFVQLIKQMTGVSVTAMFDDATGMWVLVNGMHKQDPLDKECVEFWLDLADHDRIDAYGWRYSGIVLAGIVADSGFHVDRYSKWLYEKQRALWEQIDMVKKYKMEQDGTS</sequence>
<proteinExistence type="predicted"/>
<reference evidence="1" key="1">
    <citation type="submission" date="2020-04" db="EMBL/GenBank/DDBJ databases">
        <authorList>
            <person name="Chiriac C."/>
            <person name="Salcher M."/>
            <person name="Ghai R."/>
            <person name="Kavagutti S V."/>
        </authorList>
    </citation>
    <scope>NUCLEOTIDE SEQUENCE</scope>
</reference>